<comment type="caution">
    <text evidence="1">The sequence shown here is derived from an EMBL/GenBank/DDBJ whole genome shotgun (WGS) entry which is preliminary data.</text>
</comment>
<protein>
    <submittedName>
        <fullName evidence="1">DegT/DnrJ/EryC1/StrS family aminotransferase</fullName>
    </submittedName>
</protein>
<keyword evidence="1" id="KW-0808">Transferase</keyword>
<dbReference type="InterPro" id="IPR000653">
    <property type="entry name" value="DegT/StrS_aminotransferase"/>
</dbReference>
<dbReference type="Proteomes" id="UP001596513">
    <property type="component" value="Unassembled WGS sequence"/>
</dbReference>
<gene>
    <name evidence="1" type="ORF">ACFQT0_05555</name>
</gene>
<dbReference type="SUPFAM" id="SSF53383">
    <property type="entry name" value="PLP-dependent transferases"/>
    <property type="match status" value="1"/>
</dbReference>
<proteinExistence type="predicted"/>
<dbReference type="InterPro" id="IPR015424">
    <property type="entry name" value="PyrdxlP-dep_Trfase"/>
</dbReference>
<dbReference type="InterPro" id="IPR015422">
    <property type="entry name" value="PyrdxlP-dep_Trfase_small"/>
</dbReference>
<name>A0ABW2U1X8_9BACT</name>
<reference evidence="2" key="1">
    <citation type="journal article" date="2019" name="Int. J. Syst. Evol. Microbiol.">
        <title>The Global Catalogue of Microorganisms (GCM) 10K type strain sequencing project: providing services to taxonomists for standard genome sequencing and annotation.</title>
        <authorList>
            <consortium name="The Broad Institute Genomics Platform"/>
            <consortium name="The Broad Institute Genome Sequencing Center for Infectious Disease"/>
            <person name="Wu L."/>
            <person name="Ma J."/>
        </authorList>
    </citation>
    <scope>NUCLEOTIDE SEQUENCE [LARGE SCALE GENOMIC DNA]</scope>
    <source>
        <strain evidence="2">JCM 19635</strain>
    </source>
</reference>
<accession>A0ABW2U1X8</accession>
<sequence>MQDIQARRKSLWQTYYDALAPLTKLGLQLPYVPDYATKNGHMFYLVCRSLAERTALIEHLKKQSINPVFHYLSLHNSPFYAAKHDGRPLPYSDHYTDCLVRLPLYYELSEVQQHRVIQGIMGFYQQYEFPTDNSSFRSRLSPNPEVSGAHG</sequence>
<evidence type="ECO:0000313" key="1">
    <source>
        <dbReference type="EMBL" id="MFC7666942.1"/>
    </source>
</evidence>
<dbReference type="Pfam" id="PF01041">
    <property type="entry name" value="DegT_DnrJ_EryC1"/>
    <property type="match status" value="1"/>
</dbReference>
<organism evidence="1 2">
    <name type="scientific">Hymenobacter humi</name>
    <dbReference type="NCBI Taxonomy" id="1411620"/>
    <lineage>
        <taxon>Bacteria</taxon>
        <taxon>Pseudomonadati</taxon>
        <taxon>Bacteroidota</taxon>
        <taxon>Cytophagia</taxon>
        <taxon>Cytophagales</taxon>
        <taxon>Hymenobacteraceae</taxon>
        <taxon>Hymenobacter</taxon>
    </lineage>
</organism>
<evidence type="ECO:0000313" key="2">
    <source>
        <dbReference type="Proteomes" id="UP001596513"/>
    </source>
</evidence>
<dbReference type="GO" id="GO:0008483">
    <property type="term" value="F:transaminase activity"/>
    <property type="evidence" value="ECO:0007669"/>
    <property type="project" value="UniProtKB-KW"/>
</dbReference>
<dbReference type="EMBL" id="JBHTEK010000001">
    <property type="protein sequence ID" value="MFC7666942.1"/>
    <property type="molecule type" value="Genomic_DNA"/>
</dbReference>
<keyword evidence="2" id="KW-1185">Reference proteome</keyword>
<dbReference type="Gene3D" id="3.90.1150.10">
    <property type="entry name" value="Aspartate Aminotransferase, domain 1"/>
    <property type="match status" value="1"/>
</dbReference>
<keyword evidence="1" id="KW-0032">Aminotransferase</keyword>
<dbReference type="RefSeq" id="WP_380201074.1">
    <property type="nucleotide sequence ID" value="NZ_JBHTEK010000001.1"/>
</dbReference>